<evidence type="ECO:0000313" key="4">
    <source>
        <dbReference type="Proteomes" id="UP000887566"/>
    </source>
</evidence>
<dbReference type="PANTHER" id="PTHR19303">
    <property type="entry name" value="TRANSPOSON"/>
    <property type="match status" value="1"/>
</dbReference>
<dbReference type="InterPro" id="IPR004875">
    <property type="entry name" value="DDE_SF_endonuclease_dom"/>
</dbReference>
<keyword evidence="4" id="KW-1185">Reference proteome</keyword>
<dbReference type="PANTHER" id="PTHR19303:SF73">
    <property type="entry name" value="PROTEIN PDC2"/>
    <property type="match status" value="1"/>
</dbReference>
<reference evidence="5" key="1">
    <citation type="submission" date="2022-11" db="UniProtKB">
        <authorList>
            <consortium name="WormBaseParasite"/>
        </authorList>
    </citation>
    <scope>IDENTIFICATION</scope>
</reference>
<evidence type="ECO:0000256" key="2">
    <source>
        <dbReference type="SAM" id="MobiDB-lite"/>
    </source>
</evidence>
<sequence length="320" mass="36486">MEKASEMARLMNIEFQPSNGWLARWKANENVSFHKLQGEKEATDSVGAANWMAKFFPDLVKDYDSQDICNADETGLYFKALPAGMLTVDGEKPSGGKSQKDRITILFLCNQEGLEKFVFSIEKLKSPRCFQRVRNLPVKYYSYSTAWMMSEIWTQLLVELNQKLHSQKRKIILFIDNATCHKLKEETRLQRINIVYFPPNTISLIQLLDQGTIRSFMAHYHHLIIRKQIAAIEQDISAKDFLKTVDVSQESEVTDDNQTNPNAEDLGVCAEDFTELVSCDQELECYGELTDLEIATNIQGSDKNDSNDESGEVVSSFPIE</sequence>
<keyword evidence="1" id="KW-0238">DNA-binding</keyword>
<dbReference type="AlphaFoldDB" id="A0A914VF84"/>
<organism evidence="4 5">
    <name type="scientific">Plectus sambesii</name>
    <dbReference type="NCBI Taxonomy" id="2011161"/>
    <lineage>
        <taxon>Eukaryota</taxon>
        <taxon>Metazoa</taxon>
        <taxon>Ecdysozoa</taxon>
        <taxon>Nematoda</taxon>
        <taxon>Chromadorea</taxon>
        <taxon>Plectida</taxon>
        <taxon>Plectina</taxon>
        <taxon>Plectoidea</taxon>
        <taxon>Plectidae</taxon>
        <taxon>Plectus</taxon>
    </lineage>
</organism>
<evidence type="ECO:0000259" key="3">
    <source>
        <dbReference type="PROSITE" id="PS51253"/>
    </source>
</evidence>
<dbReference type="GO" id="GO:0005634">
    <property type="term" value="C:nucleus"/>
    <property type="evidence" value="ECO:0007669"/>
    <property type="project" value="TreeGrafter"/>
</dbReference>
<dbReference type="InterPro" id="IPR006600">
    <property type="entry name" value="HTH_CenpB_DNA-bd_dom"/>
</dbReference>
<dbReference type="GO" id="GO:0003677">
    <property type="term" value="F:DNA binding"/>
    <property type="evidence" value="ECO:0007669"/>
    <property type="project" value="UniProtKB-KW"/>
</dbReference>
<feature type="domain" description="HTH CENPB-type" evidence="3">
    <location>
        <begin position="1"/>
        <end position="35"/>
    </location>
</feature>
<evidence type="ECO:0000313" key="5">
    <source>
        <dbReference type="WBParaSite" id="PSAMB.scaffold1885size26978.g15376.t1"/>
    </source>
</evidence>
<accession>A0A914VF84</accession>
<evidence type="ECO:0000256" key="1">
    <source>
        <dbReference type="ARBA" id="ARBA00023125"/>
    </source>
</evidence>
<dbReference type="InterPro" id="IPR050863">
    <property type="entry name" value="CenT-Element_Derived"/>
</dbReference>
<dbReference type="Pfam" id="PF03184">
    <property type="entry name" value="DDE_1"/>
    <property type="match status" value="1"/>
</dbReference>
<dbReference type="Proteomes" id="UP000887566">
    <property type="component" value="Unplaced"/>
</dbReference>
<dbReference type="WBParaSite" id="PSAMB.scaffold1885size26978.g15376.t1">
    <property type="protein sequence ID" value="PSAMB.scaffold1885size26978.g15376.t1"/>
    <property type="gene ID" value="PSAMB.scaffold1885size26978.g15376"/>
</dbReference>
<feature type="region of interest" description="Disordered" evidence="2">
    <location>
        <begin position="297"/>
        <end position="320"/>
    </location>
</feature>
<dbReference type="PROSITE" id="PS51253">
    <property type="entry name" value="HTH_CENPB"/>
    <property type="match status" value="1"/>
</dbReference>
<proteinExistence type="predicted"/>
<protein>
    <submittedName>
        <fullName evidence="5">HTH CENPB-type domain-containing protein</fullName>
    </submittedName>
</protein>
<name>A0A914VF84_9BILA</name>